<dbReference type="PROSITE" id="PS51330">
    <property type="entry name" value="DHFR_2"/>
    <property type="match status" value="1"/>
</dbReference>
<gene>
    <name evidence="10" type="ORF">FHR75_002235</name>
</gene>
<reference evidence="10 11" key="2">
    <citation type="submission" date="2020-08" db="EMBL/GenBank/DDBJ databases">
        <authorList>
            <person name="Partida-Martinez L."/>
            <person name="Huntemann M."/>
            <person name="Clum A."/>
            <person name="Wang J."/>
            <person name="Palaniappan K."/>
            <person name="Ritter S."/>
            <person name="Chen I.-M."/>
            <person name="Stamatis D."/>
            <person name="Reddy T."/>
            <person name="O'Malley R."/>
            <person name="Daum C."/>
            <person name="Shapiro N."/>
            <person name="Ivanova N."/>
            <person name="Kyrpides N."/>
            <person name="Woyke T."/>
        </authorList>
    </citation>
    <scope>NUCLEOTIDE SEQUENCE [LARGE SCALE GENOMIC DNA]</scope>
    <source>
        <strain evidence="10 11">AS2.23</strain>
    </source>
</reference>
<dbReference type="PROSITE" id="PS00075">
    <property type="entry name" value="DHFR_1"/>
    <property type="match status" value="1"/>
</dbReference>
<keyword evidence="4 7" id="KW-0554">One-carbon metabolism</keyword>
<dbReference type="PANTHER" id="PTHR48069">
    <property type="entry name" value="DIHYDROFOLATE REDUCTASE"/>
    <property type="match status" value="1"/>
</dbReference>
<organism evidence="10 11">
    <name type="scientific">Kineococcus radiotolerans</name>
    <dbReference type="NCBI Taxonomy" id="131568"/>
    <lineage>
        <taxon>Bacteria</taxon>
        <taxon>Bacillati</taxon>
        <taxon>Actinomycetota</taxon>
        <taxon>Actinomycetes</taxon>
        <taxon>Kineosporiales</taxon>
        <taxon>Kineosporiaceae</taxon>
        <taxon>Kineococcus</taxon>
    </lineage>
</organism>
<dbReference type="InterPro" id="IPR017925">
    <property type="entry name" value="DHFR_CS"/>
</dbReference>
<protein>
    <recommendedName>
        <fullName evidence="3 7">Dihydrofolate reductase</fullName>
        <ecNumber evidence="3 7">1.5.1.3</ecNumber>
    </recommendedName>
</protein>
<comment type="similarity">
    <text evidence="2 7 8">Belongs to the dihydrofolate reductase family.</text>
</comment>
<evidence type="ECO:0000256" key="4">
    <source>
        <dbReference type="ARBA" id="ARBA00022563"/>
    </source>
</evidence>
<evidence type="ECO:0000256" key="2">
    <source>
        <dbReference type="ARBA" id="ARBA00009539"/>
    </source>
</evidence>
<comment type="function">
    <text evidence="7">Key enzyme in folate metabolism. Catalyzes an essential reaction for de novo glycine and purine synthesis, and for DNA precursor synthesis.</text>
</comment>
<dbReference type="EMBL" id="JACHVY010000001">
    <property type="protein sequence ID" value="MBB2901447.1"/>
    <property type="molecule type" value="Genomic_DNA"/>
</dbReference>
<evidence type="ECO:0000256" key="5">
    <source>
        <dbReference type="ARBA" id="ARBA00022857"/>
    </source>
</evidence>
<dbReference type="GO" id="GO:0050661">
    <property type="term" value="F:NADP binding"/>
    <property type="evidence" value="ECO:0007669"/>
    <property type="project" value="InterPro"/>
</dbReference>
<evidence type="ECO:0000313" key="11">
    <source>
        <dbReference type="Proteomes" id="UP000533269"/>
    </source>
</evidence>
<name>A0A7W4TM62_KINRA</name>
<dbReference type="Proteomes" id="UP000533269">
    <property type="component" value="Unassembled WGS sequence"/>
</dbReference>
<dbReference type="AlphaFoldDB" id="A0A7W4TM62"/>
<dbReference type="InterPro" id="IPR001796">
    <property type="entry name" value="DHFR_dom"/>
</dbReference>
<dbReference type="GO" id="GO:0006730">
    <property type="term" value="P:one-carbon metabolic process"/>
    <property type="evidence" value="ECO:0007669"/>
    <property type="project" value="UniProtKB-KW"/>
</dbReference>
<dbReference type="PIRSF" id="PIRSF000194">
    <property type="entry name" value="DHFR"/>
    <property type="match status" value="1"/>
</dbReference>
<dbReference type="SUPFAM" id="SSF53597">
    <property type="entry name" value="Dihydrofolate reductase-like"/>
    <property type="match status" value="1"/>
</dbReference>
<sequence length="171" mass="18158">MIGLVWAQSRNGVIGADGRIPWRVPEDLAHFSALTAGSTVVMGRATWESLPARFRPLPGRRNLVLSRDPGYAAEGAEVVHDLPGALAGAGDVWVIGGSAVYRAALEHADVLVVTEVDLVVEGDTRAPEVGPGWERVEVGDWATSTGGPRFRIGTWRRSGRAPRAAGEFVAP</sequence>
<dbReference type="CDD" id="cd00209">
    <property type="entry name" value="DHFR"/>
    <property type="match status" value="1"/>
</dbReference>
<dbReference type="PRINTS" id="PR00070">
    <property type="entry name" value="DHFR"/>
</dbReference>
<evidence type="ECO:0000256" key="3">
    <source>
        <dbReference type="ARBA" id="ARBA00012856"/>
    </source>
</evidence>
<dbReference type="GO" id="GO:0046655">
    <property type="term" value="P:folic acid metabolic process"/>
    <property type="evidence" value="ECO:0007669"/>
    <property type="project" value="TreeGrafter"/>
</dbReference>
<evidence type="ECO:0000259" key="9">
    <source>
        <dbReference type="PROSITE" id="PS51330"/>
    </source>
</evidence>
<dbReference type="GO" id="GO:0005829">
    <property type="term" value="C:cytosol"/>
    <property type="evidence" value="ECO:0007669"/>
    <property type="project" value="TreeGrafter"/>
</dbReference>
<feature type="domain" description="DHFR" evidence="9">
    <location>
        <begin position="1"/>
        <end position="157"/>
    </location>
</feature>
<dbReference type="Gene3D" id="3.40.430.10">
    <property type="entry name" value="Dihydrofolate Reductase, subunit A"/>
    <property type="match status" value="1"/>
</dbReference>
<dbReference type="InterPro" id="IPR024072">
    <property type="entry name" value="DHFR-like_dom_sf"/>
</dbReference>
<evidence type="ECO:0000256" key="6">
    <source>
        <dbReference type="ARBA" id="ARBA00023002"/>
    </source>
</evidence>
<evidence type="ECO:0000256" key="8">
    <source>
        <dbReference type="RuleBase" id="RU004474"/>
    </source>
</evidence>
<comment type="caution">
    <text evidence="10">The sequence shown here is derived from an EMBL/GenBank/DDBJ whole genome shotgun (WGS) entry which is preliminary data.</text>
</comment>
<dbReference type="GO" id="GO:0004146">
    <property type="term" value="F:dihydrofolate reductase activity"/>
    <property type="evidence" value="ECO:0007669"/>
    <property type="project" value="UniProtKB-EC"/>
</dbReference>
<dbReference type="Pfam" id="PF00186">
    <property type="entry name" value="DHFR_1"/>
    <property type="match status" value="1"/>
</dbReference>
<accession>A0A7W4TM62</accession>
<keyword evidence="5 7" id="KW-0521">NADP</keyword>
<dbReference type="UniPathway" id="UPA00077">
    <property type="reaction ID" value="UER00158"/>
</dbReference>
<comment type="catalytic activity">
    <reaction evidence="7">
        <text>(6S)-5,6,7,8-tetrahydrofolate + NADP(+) = 7,8-dihydrofolate + NADPH + H(+)</text>
        <dbReference type="Rhea" id="RHEA:15009"/>
        <dbReference type="ChEBI" id="CHEBI:15378"/>
        <dbReference type="ChEBI" id="CHEBI:57451"/>
        <dbReference type="ChEBI" id="CHEBI:57453"/>
        <dbReference type="ChEBI" id="CHEBI:57783"/>
        <dbReference type="ChEBI" id="CHEBI:58349"/>
        <dbReference type="EC" id="1.5.1.3"/>
    </reaction>
</comment>
<dbReference type="PANTHER" id="PTHR48069:SF3">
    <property type="entry name" value="DIHYDROFOLATE REDUCTASE"/>
    <property type="match status" value="1"/>
</dbReference>
<dbReference type="InterPro" id="IPR012259">
    <property type="entry name" value="DHFR"/>
</dbReference>
<keyword evidence="6 7" id="KW-0560">Oxidoreductase</keyword>
<comment type="pathway">
    <text evidence="1 7">Cofactor biosynthesis; tetrahydrofolate biosynthesis; 5,6,7,8-tetrahydrofolate from 7,8-dihydrofolate: step 1/1.</text>
</comment>
<evidence type="ECO:0000256" key="1">
    <source>
        <dbReference type="ARBA" id="ARBA00004903"/>
    </source>
</evidence>
<evidence type="ECO:0000313" key="10">
    <source>
        <dbReference type="EMBL" id="MBB2901447.1"/>
    </source>
</evidence>
<reference evidence="10 11" key="1">
    <citation type="submission" date="2020-08" db="EMBL/GenBank/DDBJ databases">
        <title>The Agave Microbiome: Exploring the role of microbial communities in plant adaptations to desert environments.</title>
        <authorList>
            <person name="Partida-Martinez L.P."/>
        </authorList>
    </citation>
    <scope>NUCLEOTIDE SEQUENCE [LARGE SCALE GENOMIC DNA]</scope>
    <source>
        <strain evidence="10 11">AS2.23</strain>
    </source>
</reference>
<dbReference type="EC" id="1.5.1.3" evidence="3 7"/>
<proteinExistence type="inferred from homology"/>
<dbReference type="GO" id="GO:0046654">
    <property type="term" value="P:tetrahydrofolate biosynthetic process"/>
    <property type="evidence" value="ECO:0007669"/>
    <property type="project" value="UniProtKB-UniPathway"/>
</dbReference>
<dbReference type="RefSeq" id="WP_183391362.1">
    <property type="nucleotide sequence ID" value="NZ_JACHVY010000001.1"/>
</dbReference>
<dbReference type="GO" id="GO:0046452">
    <property type="term" value="P:dihydrofolate metabolic process"/>
    <property type="evidence" value="ECO:0007669"/>
    <property type="project" value="TreeGrafter"/>
</dbReference>
<evidence type="ECO:0000256" key="7">
    <source>
        <dbReference type="PIRNR" id="PIRNR000194"/>
    </source>
</evidence>